<protein>
    <submittedName>
        <fullName evidence="1">Uncharacterized protein</fullName>
    </submittedName>
</protein>
<organism evidence="1 2">
    <name type="scientific">Alternaria atra</name>
    <dbReference type="NCBI Taxonomy" id="119953"/>
    <lineage>
        <taxon>Eukaryota</taxon>
        <taxon>Fungi</taxon>
        <taxon>Dikarya</taxon>
        <taxon>Ascomycota</taxon>
        <taxon>Pezizomycotina</taxon>
        <taxon>Dothideomycetes</taxon>
        <taxon>Pleosporomycetidae</taxon>
        <taxon>Pleosporales</taxon>
        <taxon>Pleosporineae</taxon>
        <taxon>Pleosporaceae</taxon>
        <taxon>Alternaria</taxon>
        <taxon>Alternaria sect. Ulocladioides</taxon>
    </lineage>
</organism>
<keyword evidence="2" id="KW-1185">Reference proteome</keyword>
<evidence type="ECO:0000313" key="2">
    <source>
        <dbReference type="Proteomes" id="UP000676310"/>
    </source>
</evidence>
<gene>
    <name evidence="1" type="ORF">ALTATR162_LOCUS5098</name>
</gene>
<sequence length="84" mass="9312">MSEAKYMRYLTAFFPSLLTLKLCLQQPRHTGLWPLPVNRLHRAAPHGSINDLTHTSSFAAPKSLAHKQDDLANGVDVADNGAMR</sequence>
<dbReference type="EMBL" id="CAJRGZ010000019">
    <property type="protein sequence ID" value="CAG5158474.1"/>
    <property type="molecule type" value="Genomic_DNA"/>
</dbReference>
<dbReference type="AlphaFoldDB" id="A0A8J2I4B1"/>
<accession>A0A8J2I4B1</accession>
<reference evidence="1" key="1">
    <citation type="submission" date="2021-05" db="EMBL/GenBank/DDBJ databases">
        <authorList>
            <person name="Stam R."/>
        </authorList>
    </citation>
    <scope>NUCLEOTIDE SEQUENCE</scope>
    <source>
        <strain evidence="1">CS162</strain>
    </source>
</reference>
<dbReference type="Proteomes" id="UP000676310">
    <property type="component" value="Unassembled WGS sequence"/>
</dbReference>
<dbReference type="RefSeq" id="XP_043168650.1">
    <property type="nucleotide sequence ID" value="XM_043312715.1"/>
</dbReference>
<proteinExistence type="predicted"/>
<evidence type="ECO:0000313" key="1">
    <source>
        <dbReference type="EMBL" id="CAG5158474.1"/>
    </source>
</evidence>
<dbReference type="GeneID" id="67016838"/>
<name>A0A8J2I4B1_9PLEO</name>
<comment type="caution">
    <text evidence="1">The sequence shown here is derived from an EMBL/GenBank/DDBJ whole genome shotgun (WGS) entry which is preliminary data.</text>
</comment>